<dbReference type="Pfam" id="PF01546">
    <property type="entry name" value="Peptidase_M20"/>
    <property type="match status" value="1"/>
</dbReference>
<evidence type="ECO:0000313" key="3">
    <source>
        <dbReference type="EMBL" id="MFC4335041.1"/>
    </source>
</evidence>
<dbReference type="NCBIfam" id="NF006770">
    <property type="entry name" value="PRK09290.1-4"/>
    <property type="match status" value="1"/>
</dbReference>
<comment type="caution">
    <text evidence="3">The sequence shown here is derived from an EMBL/GenBank/DDBJ whole genome shotgun (WGS) entry which is preliminary data.</text>
</comment>
<dbReference type="RefSeq" id="WP_380619337.1">
    <property type="nucleotide sequence ID" value="NZ_JBHSDK010000011.1"/>
</dbReference>
<protein>
    <submittedName>
        <fullName evidence="3">Allantoate amidohydrolase</fullName>
    </submittedName>
</protein>
<dbReference type="PANTHER" id="PTHR32494:SF5">
    <property type="entry name" value="ALLANTOATE AMIDOHYDROLASE"/>
    <property type="match status" value="1"/>
</dbReference>
<dbReference type="InterPro" id="IPR036264">
    <property type="entry name" value="Bact_exopeptidase_dim_dom"/>
</dbReference>
<dbReference type="PIRSF" id="PIRSF001235">
    <property type="entry name" value="Amidase_carbamoylase"/>
    <property type="match status" value="1"/>
</dbReference>
<dbReference type="EMBL" id="JBHSDK010000011">
    <property type="protein sequence ID" value="MFC4335041.1"/>
    <property type="molecule type" value="Genomic_DNA"/>
</dbReference>
<dbReference type="InterPro" id="IPR002933">
    <property type="entry name" value="Peptidase_M20"/>
</dbReference>
<reference evidence="4" key="1">
    <citation type="journal article" date="2019" name="Int. J. Syst. Evol. Microbiol.">
        <title>The Global Catalogue of Microorganisms (GCM) 10K type strain sequencing project: providing services to taxonomists for standard genome sequencing and annotation.</title>
        <authorList>
            <consortium name="The Broad Institute Genomics Platform"/>
            <consortium name="The Broad Institute Genome Sequencing Center for Infectious Disease"/>
            <person name="Wu L."/>
            <person name="Ma J."/>
        </authorList>
    </citation>
    <scope>NUCLEOTIDE SEQUENCE [LARGE SCALE GENOMIC DNA]</scope>
    <source>
        <strain evidence="4">IBRC-M 10908</strain>
    </source>
</reference>
<proteinExistence type="inferred from homology"/>
<gene>
    <name evidence="3" type="ORF">ACFPET_07505</name>
</gene>
<dbReference type="InterPro" id="IPR010158">
    <property type="entry name" value="Amidase_Cbmase"/>
</dbReference>
<dbReference type="CDD" id="cd03884">
    <property type="entry name" value="M20_bAS"/>
    <property type="match status" value="1"/>
</dbReference>
<evidence type="ECO:0000256" key="2">
    <source>
        <dbReference type="ARBA" id="ARBA00022801"/>
    </source>
</evidence>
<accession>A0ABV8TW83</accession>
<dbReference type="Gene3D" id="3.30.70.360">
    <property type="match status" value="1"/>
</dbReference>
<dbReference type="PANTHER" id="PTHR32494">
    <property type="entry name" value="ALLANTOATE DEIMINASE-RELATED"/>
    <property type="match status" value="1"/>
</dbReference>
<dbReference type="Proteomes" id="UP001595823">
    <property type="component" value="Unassembled WGS sequence"/>
</dbReference>
<dbReference type="Gene3D" id="3.40.630.10">
    <property type="entry name" value="Zn peptidases"/>
    <property type="match status" value="1"/>
</dbReference>
<dbReference type="SUPFAM" id="SSF55031">
    <property type="entry name" value="Bacterial exopeptidase dimerisation domain"/>
    <property type="match status" value="1"/>
</dbReference>
<evidence type="ECO:0000313" key="4">
    <source>
        <dbReference type="Proteomes" id="UP001595823"/>
    </source>
</evidence>
<comment type="similarity">
    <text evidence="1">Belongs to the peptidase M20 family.</text>
</comment>
<keyword evidence="4" id="KW-1185">Reference proteome</keyword>
<name>A0ABV8TW83_9ACTN</name>
<evidence type="ECO:0000256" key="1">
    <source>
        <dbReference type="ARBA" id="ARBA00006153"/>
    </source>
</evidence>
<organism evidence="3 4">
    <name type="scientific">Salininema proteolyticum</name>
    <dbReference type="NCBI Taxonomy" id="1607685"/>
    <lineage>
        <taxon>Bacteria</taxon>
        <taxon>Bacillati</taxon>
        <taxon>Actinomycetota</taxon>
        <taxon>Actinomycetes</taxon>
        <taxon>Glycomycetales</taxon>
        <taxon>Glycomycetaceae</taxon>
        <taxon>Salininema</taxon>
    </lineage>
</organism>
<dbReference type="NCBIfam" id="TIGR01879">
    <property type="entry name" value="hydantase"/>
    <property type="match status" value="1"/>
</dbReference>
<keyword evidence="2" id="KW-0378">Hydrolase</keyword>
<sequence>MASVGDFRDLWDQIDPVGRGSDGGYHRFSWTGEDRALREWFAAQAEKRGMSVECDRNGNQYAWLGSPAEGPAVLTGSHFDSVPGGGAYDGPLGIVSGFLAVDELRAEGFEPARPVVVANFVEEEGGRFGVPCLGSRLATGAITPEKARSLTDRDGVSYAEAFADAGFDPGGMGADPELLKRFSCFVELHVEQGKYLVDTPHPVGVASAIWPHGRWRMDFTGEGNHAGTTRLADRRDPMLTFAFTVLAARKAASLEGALATVGRVEANPNATNAIADRVTGWLDVRAPSQDVLDKVLGRLTEQVEQRRLKDGTGAAIRSESLSAVVDFDEALRDRVAALLGGVPVLPTGAGHDAGVLSSSLPTAMLFVRNPTGVSHAPAEGASDDDCASGVRALANVLKELSR</sequence>
<dbReference type="SUPFAM" id="SSF53187">
    <property type="entry name" value="Zn-dependent exopeptidases"/>
    <property type="match status" value="1"/>
</dbReference>